<dbReference type="PROSITE" id="PS51318">
    <property type="entry name" value="TAT"/>
    <property type="match status" value="1"/>
</dbReference>
<proteinExistence type="predicted"/>
<accession>A0A1E3VBW1</accession>
<dbReference type="InterPro" id="IPR038404">
    <property type="entry name" value="TRAP_DctP_sf"/>
</dbReference>
<name>A0A1E3VBW1_9HYPH</name>
<organism evidence="1 2">
    <name type="scientific">Sinorhizobium alkalisoli</name>
    <dbReference type="NCBI Taxonomy" id="1752398"/>
    <lineage>
        <taxon>Bacteria</taxon>
        <taxon>Pseudomonadati</taxon>
        <taxon>Pseudomonadota</taxon>
        <taxon>Alphaproteobacteria</taxon>
        <taxon>Hyphomicrobiales</taxon>
        <taxon>Rhizobiaceae</taxon>
        <taxon>Sinorhizobium/Ensifer group</taxon>
        <taxon>Sinorhizobium</taxon>
    </lineage>
</organism>
<evidence type="ECO:0000313" key="2">
    <source>
        <dbReference type="Proteomes" id="UP000094342"/>
    </source>
</evidence>
<dbReference type="InterPro" id="IPR018389">
    <property type="entry name" value="DctP_fam"/>
</dbReference>
<comment type="caution">
    <text evidence="1">The sequence shown here is derived from an EMBL/GenBank/DDBJ whole genome shotgun (WGS) entry which is preliminary data.</text>
</comment>
<dbReference type="AlphaFoldDB" id="A0A1E3VBW1"/>
<evidence type="ECO:0000313" key="1">
    <source>
        <dbReference type="EMBL" id="ODR90601.1"/>
    </source>
</evidence>
<sequence length="336" mass="37020">MKTKFTRRSVLAMSAAAAALPLISRTVLAADKPVLRLSTPASDTDQRSVALMEKFAPGIADFATFEPHWNATLFKQGTELEAIARGNLEMAITSAQELAVFLPEFSIFSAGYVHKDAAHQVKVFNDPLMDPLKQKVEDELGVKLLTVMYLGRRQLNLRKSKDELTVTTPADLKGVTLRMPGTDAWQFLGKALGANPVPMAFTEIYTGLQTGAIDGQDNPLPTVVDAKFYEVTKQICMTSHLVDLNYLAISKKTFDGFSEEQQAALQKAADDAAEFGRQNQLKKEDELVAFLKEKGLEIYEPDIAAFRDHVQKMFLESEFAAAWPDGMLDKINALAG</sequence>
<dbReference type="RefSeq" id="WP_069459180.1">
    <property type="nucleotide sequence ID" value="NZ_CP034909.1"/>
</dbReference>
<protein>
    <submittedName>
        <fullName evidence="1">C4-dicarboxylate ABC transporter</fullName>
    </submittedName>
</protein>
<dbReference type="OrthoDB" id="9803763at2"/>
<keyword evidence="2" id="KW-1185">Reference proteome</keyword>
<reference evidence="2" key="1">
    <citation type="submission" date="2016-05" db="EMBL/GenBank/DDBJ databases">
        <authorList>
            <person name="Li Y."/>
        </authorList>
    </citation>
    <scope>NUCLEOTIDE SEQUENCE [LARGE SCALE GENOMIC DNA]</scope>
    <source>
        <strain evidence="2">YIC4027</strain>
    </source>
</reference>
<gene>
    <name evidence="1" type="ORF">A8M32_14870</name>
</gene>
<dbReference type="Proteomes" id="UP000094342">
    <property type="component" value="Unassembled WGS sequence"/>
</dbReference>
<dbReference type="EMBL" id="LYBW01000058">
    <property type="protein sequence ID" value="ODR90601.1"/>
    <property type="molecule type" value="Genomic_DNA"/>
</dbReference>
<dbReference type="NCBIfam" id="NF037995">
    <property type="entry name" value="TRAP_S1"/>
    <property type="match status" value="1"/>
</dbReference>
<dbReference type="Gene3D" id="3.40.190.170">
    <property type="entry name" value="Bacterial extracellular solute-binding protein, family 7"/>
    <property type="match status" value="1"/>
</dbReference>
<dbReference type="PANTHER" id="PTHR33376:SF4">
    <property type="entry name" value="SIALIC ACID-BINDING PERIPLASMIC PROTEIN SIAP"/>
    <property type="match status" value="1"/>
</dbReference>
<dbReference type="PANTHER" id="PTHR33376">
    <property type="match status" value="1"/>
</dbReference>
<dbReference type="Pfam" id="PF03480">
    <property type="entry name" value="DctP"/>
    <property type="match status" value="1"/>
</dbReference>
<dbReference type="GO" id="GO:0055085">
    <property type="term" value="P:transmembrane transport"/>
    <property type="evidence" value="ECO:0007669"/>
    <property type="project" value="InterPro"/>
</dbReference>
<dbReference type="InterPro" id="IPR006311">
    <property type="entry name" value="TAT_signal"/>
</dbReference>
<dbReference type="STRING" id="1752398.A8M32_14870"/>
<dbReference type="CDD" id="cd13672">
    <property type="entry name" value="PBP2_TRAP_Siap"/>
    <property type="match status" value="1"/>
</dbReference>